<evidence type="ECO:0000313" key="10">
    <source>
        <dbReference type="EMBL" id="ETO09553.1"/>
    </source>
</evidence>
<evidence type="ECO:0000256" key="2">
    <source>
        <dbReference type="ARBA" id="ARBA00004496"/>
    </source>
</evidence>
<organism evidence="10 11">
    <name type="scientific">Reticulomyxa filosa</name>
    <dbReference type="NCBI Taxonomy" id="46433"/>
    <lineage>
        <taxon>Eukaryota</taxon>
        <taxon>Sar</taxon>
        <taxon>Rhizaria</taxon>
        <taxon>Retaria</taxon>
        <taxon>Foraminifera</taxon>
        <taxon>Monothalamids</taxon>
        <taxon>Reticulomyxidae</taxon>
        <taxon>Reticulomyxa</taxon>
    </lineage>
</organism>
<dbReference type="InterPro" id="IPR013083">
    <property type="entry name" value="Znf_RING/FYVE/PHD"/>
</dbReference>
<sequence length="182" mass="21294">MWIHLHRIAEDHRFEGKNLEASNIPSHFLDPLMHTLMEDPVILPSSQVSVDRSTIVRHLLSNPFDPFTRAHLTESELIDNAKLKAEIEDFKKQCTKTNISGSEDGLDAYFTGVFHLKRSPQTSFFCYYFPVKAIINIDKIKHQKIVFMEKIECIVLLFPLNQYDVTFVLIERNLYCLRKYYA</sequence>
<evidence type="ECO:0000256" key="5">
    <source>
        <dbReference type="ARBA" id="ARBA00012483"/>
    </source>
</evidence>
<dbReference type="PROSITE" id="PS51698">
    <property type="entry name" value="U_BOX"/>
    <property type="match status" value="1"/>
</dbReference>
<dbReference type="GO" id="GO:0005634">
    <property type="term" value="C:nucleus"/>
    <property type="evidence" value="ECO:0007669"/>
    <property type="project" value="TreeGrafter"/>
</dbReference>
<evidence type="ECO:0000256" key="3">
    <source>
        <dbReference type="ARBA" id="ARBA00004906"/>
    </source>
</evidence>
<comment type="caution">
    <text evidence="10">The sequence shown here is derived from an EMBL/GenBank/DDBJ whole genome shotgun (WGS) entry which is preliminary data.</text>
</comment>
<dbReference type="CDD" id="cd16657">
    <property type="entry name" value="RING-Ubox_UBE4A"/>
    <property type="match status" value="1"/>
</dbReference>
<comment type="subcellular location">
    <subcellularLocation>
        <location evidence="2">Cytoplasm</location>
    </subcellularLocation>
</comment>
<dbReference type="FunFam" id="3.30.40.10:FF:000055">
    <property type="entry name" value="Ubiquitin conjugation factor e4 a"/>
    <property type="match status" value="1"/>
</dbReference>
<dbReference type="AlphaFoldDB" id="X6M6D5"/>
<keyword evidence="11" id="KW-1185">Reference proteome</keyword>
<proteinExistence type="inferred from homology"/>
<name>X6M6D5_RETFI</name>
<feature type="domain" description="U-box" evidence="9">
    <location>
        <begin position="23"/>
        <end position="97"/>
    </location>
</feature>
<evidence type="ECO:0000256" key="1">
    <source>
        <dbReference type="ARBA" id="ARBA00000900"/>
    </source>
</evidence>
<dbReference type="OrthoDB" id="20295at2759"/>
<dbReference type="PANTHER" id="PTHR13931:SF2">
    <property type="entry name" value="UBIQUITIN CONJUGATION FACTOR E4 B"/>
    <property type="match status" value="1"/>
</dbReference>
<gene>
    <name evidence="10" type="ORF">RFI_27824</name>
</gene>
<dbReference type="GO" id="GO:0005737">
    <property type="term" value="C:cytoplasm"/>
    <property type="evidence" value="ECO:0007669"/>
    <property type="project" value="UniProtKB-SubCell"/>
</dbReference>
<dbReference type="SUPFAM" id="SSF57850">
    <property type="entry name" value="RING/U-box"/>
    <property type="match status" value="1"/>
</dbReference>
<evidence type="ECO:0000256" key="4">
    <source>
        <dbReference type="ARBA" id="ARBA00007434"/>
    </source>
</evidence>
<dbReference type="GO" id="GO:0000151">
    <property type="term" value="C:ubiquitin ligase complex"/>
    <property type="evidence" value="ECO:0007669"/>
    <property type="project" value="InterPro"/>
</dbReference>
<dbReference type="Pfam" id="PF04564">
    <property type="entry name" value="U-box"/>
    <property type="match status" value="1"/>
</dbReference>
<keyword evidence="8" id="KW-0833">Ubl conjugation pathway</keyword>
<keyword evidence="7" id="KW-0808">Transferase</keyword>
<dbReference type="InterPro" id="IPR003613">
    <property type="entry name" value="Ubox_domain"/>
</dbReference>
<dbReference type="EC" id="2.3.2.27" evidence="5"/>
<evidence type="ECO:0000256" key="6">
    <source>
        <dbReference type="ARBA" id="ARBA00022490"/>
    </source>
</evidence>
<dbReference type="GO" id="GO:0036503">
    <property type="term" value="P:ERAD pathway"/>
    <property type="evidence" value="ECO:0007669"/>
    <property type="project" value="InterPro"/>
</dbReference>
<evidence type="ECO:0000256" key="7">
    <source>
        <dbReference type="ARBA" id="ARBA00022679"/>
    </source>
</evidence>
<evidence type="ECO:0000313" key="11">
    <source>
        <dbReference type="Proteomes" id="UP000023152"/>
    </source>
</evidence>
<evidence type="ECO:0000256" key="8">
    <source>
        <dbReference type="ARBA" id="ARBA00022786"/>
    </source>
</evidence>
<comment type="pathway">
    <text evidence="3">Protein modification; protein ubiquitination.</text>
</comment>
<dbReference type="EMBL" id="ASPP01024007">
    <property type="protein sequence ID" value="ETO09553.1"/>
    <property type="molecule type" value="Genomic_DNA"/>
</dbReference>
<dbReference type="Gene3D" id="3.30.40.10">
    <property type="entry name" value="Zinc/RING finger domain, C3HC4 (zinc finger)"/>
    <property type="match status" value="1"/>
</dbReference>
<dbReference type="Proteomes" id="UP000023152">
    <property type="component" value="Unassembled WGS sequence"/>
</dbReference>
<dbReference type="SMART" id="SM00504">
    <property type="entry name" value="Ubox"/>
    <property type="match status" value="1"/>
</dbReference>
<comment type="catalytic activity">
    <reaction evidence="1">
        <text>S-ubiquitinyl-[E2 ubiquitin-conjugating enzyme]-L-cysteine + [acceptor protein]-L-lysine = [E2 ubiquitin-conjugating enzyme]-L-cysteine + N(6)-ubiquitinyl-[acceptor protein]-L-lysine.</text>
        <dbReference type="EC" id="2.3.2.27"/>
    </reaction>
</comment>
<reference evidence="10 11" key="1">
    <citation type="journal article" date="2013" name="Curr. Biol.">
        <title>The Genome of the Foraminiferan Reticulomyxa filosa.</title>
        <authorList>
            <person name="Glockner G."/>
            <person name="Hulsmann N."/>
            <person name="Schleicher M."/>
            <person name="Noegel A.A."/>
            <person name="Eichinger L."/>
            <person name="Gallinger C."/>
            <person name="Pawlowski J."/>
            <person name="Sierra R."/>
            <person name="Euteneuer U."/>
            <person name="Pillet L."/>
            <person name="Moustafa A."/>
            <person name="Platzer M."/>
            <person name="Groth M."/>
            <person name="Szafranski K."/>
            <person name="Schliwa M."/>
        </authorList>
    </citation>
    <scope>NUCLEOTIDE SEQUENCE [LARGE SCALE GENOMIC DNA]</scope>
</reference>
<protein>
    <recommendedName>
        <fullName evidence="5">RING-type E3 ubiquitin transferase</fullName>
        <ecNumber evidence="5">2.3.2.27</ecNumber>
    </recommendedName>
</protein>
<evidence type="ECO:0000259" key="9">
    <source>
        <dbReference type="PROSITE" id="PS51698"/>
    </source>
</evidence>
<dbReference type="GO" id="GO:0000209">
    <property type="term" value="P:protein polyubiquitination"/>
    <property type="evidence" value="ECO:0007669"/>
    <property type="project" value="TreeGrafter"/>
</dbReference>
<dbReference type="GO" id="GO:0034450">
    <property type="term" value="F:ubiquitin-ubiquitin ligase activity"/>
    <property type="evidence" value="ECO:0007669"/>
    <property type="project" value="InterPro"/>
</dbReference>
<dbReference type="PANTHER" id="PTHR13931">
    <property type="entry name" value="UBIQUITINATION FACTOR E4"/>
    <property type="match status" value="1"/>
</dbReference>
<dbReference type="InterPro" id="IPR045132">
    <property type="entry name" value="UBE4"/>
</dbReference>
<accession>X6M6D5</accession>
<comment type="similarity">
    <text evidence="4">Belongs to the ubiquitin conjugation factor E4 family.</text>
</comment>
<keyword evidence="6" id="KW-0963">Cytoplasm</keyword>